<dbReference type="AlphaFoldDB" id="A0A9D4K7Q6"/>
<dbReference type="InterPro" id="IPR009003">
    <property type="entry name" value="Peptidase_S1_PA"/>
</dbReference>
<name>A0A9D4K7Q6_DREPO</name>
<dbReference type="SUPFAM" id="SSF50494">
    <property type="entry name" value="Trypsin-like serine proteases"/>
    <property type="match status" value="1"/>
</dbReference>
<evidence type="ECO:0000313" key="2">
    <source>
        <dbReference type="EMBL" id="KAH3834623.1"/>
    </source>
</evidence>
<keyword evidence="3" id="KW-1185">Reference proteome</keyword>
<gene>
    <name evidence="1" type="ORF">DPMN_107889</name>
    <name evidence="2" type="ORF">DPMN_107955</name>
</gene>
<reference evidence="2" key="2">
    <citation type="submission" date="2020-11" db="EMBL/GenBank/DDBJ databases">
        <authorList>
            <person name="McCartney M.A."/>
            <person name="Auch B."/>
            <person name="Kono T."/>
            <person name="Mallez S."/>
            <person name="Becker A."/>
            <person name="Gohl D.M."/>
            <person name="Silverstein K.A.T."/>
            <person name="Koren S."/>
            <person name="Bechman K.B."/>
            <person name="Herman A."/>
            <person name="Abrahante J.E."/>
            <person name="Garbe J."/>
        </authorList>
    </citation>
    <scope>NUCLEOTIDE SEQUENCE</scope>
    <source>
        <strain evidence="2">Duluth1</strain>
        <tissue evidence="2">Whole animal</tissue>
    </source>
</reference>
<evidence type="ECO:0008006" key="4">
    <source>
        <dbReference type="Google" id="ProtNLM"/>
    </source>
</evidence>
<sequence>MNGLTFCFVISDIDFESGKTLKPSIRNDRCYKFGKASGFTNGTLIITEQLSVIKDVLDFQGYHCVLWNQIKVQPSGQLFATNGDSGAPVFVKDGDGQLACVGIIVGGTTDGMVYVTPVTRILQEFGISQLKTFIPNIADLAKDIHSIKRTLEQLSYTVQAHMSNT</sequence>
<reference evidence="2" key="1">
    <citation type="journal article" date="2019" name="bioRxiv">
        <title>The Genome of the Zebra Mussel, Dreissena polymorpha: A Resource for Invasive Species Research.</title>
        <authorList>
            <person name="McCartney M.A."/>
            <person name="Auch B."/>
            <person name="Kono T."/>
            <person name="Mallez S."/>
            <person name="Zhang Y."/>
            <person name="Obille A."/>
            <person name="Becker A."/>
            <person name="Abrahante J.E."/>
            <person name="Garbe J."/>
            <person name="Badalamenti J.P."/>
            <person name="Herman A."/>
            <person name="Mangelson H."/>
            <person name="Liachko I."/>
            <person name="Sullivan S."/>
            <person name="Sone E.D."/>
            <person name="Koren S."/>
            <person name="Silverstein K.A.T."/>
            <person name="Beckman K.B."/>
            <person name="Gohl D.M."/>
        </authorList>
    </citation>
    <scope>NUCLEOTIDE SEQUENCE</scope>
    <source>
        <strain evidence="2">Duluth1</strain>
        <tissue evidence="2">Whole animal</tissue>
    </source>
</reference>
<evidence type="ECO:0000313" key="1">
    <source>
        <dbReference type="EMBL" id="KAH3834559.1"/>
    </source>
</evidence>
<protein>
    <recommendedName>
        <fullName evidence="4">Peptidase S1 domain-containing protein</fullName>
    </recommendedName>
</protein>
<dbReference type="EMBL" id="JAIWYP010000004">
    <property type="protein sequence ID" value="KAH3834623.1"/>
    <property type="molecule type" value="Genomic_DNA"/>
</dbReference>
<dbReference type="EMBL" id="JAIWYP010000004">
    <property type="protein sequence ID" value="KAH3834559.1"/>
    <property type="molecule type" value="Genomic_DNA"/>
</dbReference>
<evidence type="ECO:0000313" key="3">
    <source>
        <dbReference type="Proteomes" id="UP000828390"/>
    </source>
</evidence>
<dbReference type="Proteomes" id="UP000828390">
    <property type="component" value="Unassembled WGS sequence"/>
</dbReference>
<organism evidence="2 3">
    <name type="scientific">Dreissena polymorpha</name>
    <name type="common">Zebra mussel</name>
    <name type="synonym">Mytilus polymorpha</name>
    <dbReference type="NCBI Taxonomy" id="45954"/>
    <lineage>
        <taxon>Eukaryota</taxon>
        <taxon>Metazoa</taxon>
        <taxon>Spiralia</taxon>
        <taxon>Lophotrochozoa</taxon>
        <taxon>Mollusca</taxon>
        <taxon>Bivalvia</taxon>
        <taxon>Autobranchia</taxon>
        <taxon>Heteroconchia</taxon>
        <taxon>Euheterodonta</taxon>
        <taxon>Imparidentia</taxon>
        <taxon>Neoheterodontei</taxon>
        <taxon>Myida</taxon>
        <taxon>Dreissenoidea</taxon>
        <taxon>Dreissenidae</taxon>
        <taxon>Dreissena</taxon>
    </lineage>
</organism>
<comment type="caution">
    <text evidence="2">The sequence shown here is derived from an EMBL/GenBank/DDBJ whole genome shotgun (WGS) entry which is preliminary data.</text>
</comment>
<accession>A0A9D4K7Q6</accession>
<proteinExistence type="predicted"/>